<name>A0A9C5ZH47_9MUSC</name>
<sequence>MHATRGSTTLEVPLGLVNEKRKSSQANKLLVALNEFFSSSYEIEDRPSLWKYIHNPTFKRFIKALDAQQDITTKFINEDELLYRNEHYHGNASEYLPRWLRSQQTNENVNVLKASSPIVFLPFGFAPRNCVGRRVVSMELQLGVARLIRNFEVEFHCSTENAFGNIQLIVPNIPLRFQFIDCEM</sequence>
<dbReference type="InterPro" id="IPR036396">
    <property type="entry name" value="Cyt_P450_sf"/>
</dbReference>
<evidence type="ECO:0000313" key="9">
    <source>
        <dbReference type="RefSeq" id="XP_037895825.1"/>
    </source>
</evidence>
<comment type="cofactor">
    <cofactor evidence="1">
        <name>heme</name>
        <dbReference type="ChEBI" id="CHEBI:30413"/>
    </cofactor>
</comment>
<evidence type="ECO:0000256" key="4">
    <source>
        <dbReference type="ARBA" id="ARBA00022723"/>
    </source>
</evidence>
<organism evidence="8 9">
    <name type="scientific">Glossina fuscipes</name>
    <dbReference type="NCBI Taxonomy" id="7396"/>
    <lineage>
        <taxon>Eukaryota</taxon>
        <taxon>Metazoa</taxon>
        <taxon>Ecdysozoa</taxon>
        <taxon>Arthropoda</taxon>
        <taxon>Hexapoda</taxon>
        <taxon>Insecta</taxon>
        <taxon>Pterygota</taxon>
        <taxon>Neoptera</taxon>
        <taxon>Endopterygota</taxon>
        <taxon>Diptera</taxon>
        <taxon>Brachycera</taxon>
        <taxon>Muscomorpha</taxon>
        <taxon>Hippoboscoidea</taxon>
        <taxon>Glossinidae</taxon>
        <taxon>Glossina</taxon>
    </lineage>
</organism>
<dbReference type="Gene3D" id="1.10.630.10">
    <property type="entry name" value="Cytochrome P450"/>
    <property type="match status" value="1"/>
</dbReference>
<keyword evidence="8" id="KW-1185">Reference proteome</keyword>
<evidence type="ECO:0000256" key="2">
    <source>
        <dbReference type="ARBA" id="ARBA00010617"/>
    </source>
</evidence>
<dbReference type="GeneID" id="119641309"/>
<proteinExistence type="inferred from homology"/>
<dbReference type="RefSeq" id="XP_037895825.1">
    <property type="nucleotide sequence ID" value="XM_038039897.1"/>
</dbReference>
<dbReference type="Proteomes" id="UP000092443">
    <property type="component" value="Unplaced"/>
</dbReference>
<protein>
    <submittedName>
        <fullName evidence="9">Cytochrome P450 CYP12A2-like</fullName>
    </submittedName>
</protein>
<dbReference type="SUPFAM" id="SSF48264">
    <property type="entry name" value="Cytochrome P450"/>
    <property type="match status" value="1"/>
</dbReference>
<evidence type="ECO:0000256" key="1">
    <source>
        <dbReference type="ARBA" id="ARBA00001971"/>
    </source>
</evidence>
<reference evidence="9" key="1">
    <citation type="submission" date="2025-08" db="UniProtKB">
        <authorList>
            <consortium name="RefSeq"/>
        </authorList>
    </citation>
    <scope>IDENTIFICATION</scope>
    <source>
        <tissue evidence="9">Whole body pupa</tissue>
    </source>
</reference>
<evidence type="ECO:0000256" key="3">
    <source>
        <dbReference type="ARBA" id="ARBA00022617"/>
    </source>
</evidence>
<evidence type="ECO:0000256" key="6">
    <source>
        <dbReference type="ARBA" id="ARBA00023004"/>
    </source>
</evidence>
<dbReference type="Pfam" id="PF00067">
    <property type="entry name" value="p450"/>
    <property type="match status" value="1"/>
</dbReference>
<keyword evidence="7" id="KW-0503">Monooxygenase</keyword>
<dbReference type="GO" id="GO:0016705">
    <property type="term" value="F:oxidoreductase activity, acting on paired donors, with incorporation or reduction of molecular oxygen"/>
    <property type="evidence" value="ECO:0007669"/>
    <property type="project" value="InterPro"/>
</dbReference>
<dbReference type="InterPro" id="IPR001128">
    <property type="entry name" value="Cyt_P450"/>
</dbReference>
<dbReference type="PANTHER" id="PTHR24279:SF120">
    <property type="entry name" value="CYTOCHROME P450"/>
    <property type="match status" value="1"/>
</dbReference>
<dbReference type="KEGG" id="gfs:119641309"/>
<dbReference type="PANTHER" id="PTHR24279">
    <property type="entry name" value="CYTOCHROME P450"/>
    <property type="match status" value="1"/>
</dbReference>
<dbReference type="InterPro" id="IPR050479">
    <property type="entry name" value="CYP11_CYP27_families"/>
</dbReference>
<gene>
    <name evidence="9" type="primary">LOC119641309</name>
</gene>
<keyword evidence="6" id="KW-0408">Iron</keyword>
<dbReference type="GO" id="GO:0004497">
    <property type="term" value="F:monooxygenase activity"/>
    <property type="evidence" value="ECO:0007669"/>
    <property type="project" value="UniProtKB-KW"/>
</dbReference>
<evidence type="ECO:0000256" key="7">
    <source>
        <dbReference type="ARBA" id="ARBA00023033"/>
    </source>
</evidence>
<dbReference type="GO" id="GO:0005506">
    <property type="term" value="F:iron ion binding"/>
    <property type="evidence" value="ECO:0007669"/>
    <property type="project" value="InterPro"/>
</dbReference>
<accession>A0A9C5ZH47</accession>
<evidence type="ECO:0000256" key="5">
    <source>
        <dbReference type="ARBA" id="ARBA00023002"/>
    </source>
</evidence>
<comment type="similarity">
    <text evidence="2">Belongs to the cytochrome P450 family.</text>
</comment>
<evidence type="ECO:0000313" key="8">
    <source>
        <dbReference type="Proteomes" id="UP000092443"/>
    </source>
</evidence>
<keyword evidence="4" id="KW-0479">Metal-binding</keyword>
<keyword evidence="5" id="KW-0560">Oxidoreductase</keyword>
<dbReference type="AlphaFoldDB" id="A0A9C5ZH47"/>
<dbReference type="GO" id="GO:0020037">
    <property type="term" value="F:heme binding"/>
    <property type="evidence" value="ECO:0007669"/>
    <property type="project" value="InterPro"/>
</dbReference>
<keyword evidence="3" id="KW-0349">Heme</keyword>